<dbReference type="Proteomes" id="UP000285908">
    <property type="component" value="Unassembled WGS sequence"/>
</dbReference>
<keyword evidence="2" id="KW-1185">Reference proteome</keyword>
<reference evidence="1 2" key="1">
    <citation type="submission" date="2018-11" db="EMBL/GenBank/DDBJ databases">
        <title>Mesobaculum littorinae gen. nov., sp. nov., isolated from Littorina scabra that represents a novel genus of the order Rhodobacteraceae.</title>
        <authorList>
            <person name="Li F."/>
        </authorList>
    </citation>
    <scope>NUCLEOTIDE SEQUENCE [LARGE SCALE GENOMIC DNA]</scope>
    <source>
        <strain evidence="1 2">M0103</strain>
    </source>
</reference>
<dbReference type="EMBL" id="RQXX01000001">
    <property type="protein sequence ID" value="RVV99680.1"/>
    <property type="molecule type" value="Genomic_DNA"/>
</dbReference>
<accession>A0A438AM03</accession>
<gene>
    <name evidence="1" type="ORF">EKE94_03075</name>
</gene>
<evidence type="ECO:0000313" key="2">
    <source>
        <dbReference type="Proteomes" id="UP000285908"/>
    </source>
</evidence>
<dbReference type="RefSeq" id="WP_127905123.1">
    <property type="nucleotide sequence ID" value="NZ_RQXX01000001.1"/>
</dbReference>
<comment type="caution">
    <text evidence="1">The sequence shown here is derived from an EMBL/GenBank/DDBJ whole genome shotgun (WGS) entry which is preliminary data.</text>
</comment>
<organism evidence="1 2">
    <name type="scientific">Mesobaculum littorinae</name>
    <dbReference type="NCBI Taxonomy" id="2486419"/>
    <lineage>
        <taxon>Bacteria</taxon>
        <taxon>Pseudomonadati</taxon>
        <taxon>Pseudomonadota</taxon>
        <taxon>Alphaproteobacteria</taxon>
        <taxon>Rhodobacterales</taxon>
        <taxon>Roseobacteraceae</taxon>
        <taxon>Mesobaculum</taxon>
    </lineage>
</organism>
<sequence length="61" mass="6698">MAEAEAKRLSDYTVAGLFAAGSRFSDWSPSDAVDEYLRLHPEADREAIAEELRREIEAAGG</sequence>
<evidence type="ECO:0000313" key="1">
    <source>
        <dbReference type="EMBL" id="RVV99680.1"/>
    </source>
</evidence>
<proteinExistence type="predicted"/>
<name>A0A438AM03_9RHOB</name>
<dbReference type="AlphaFoldDB" id="A0A438AM03"/>
<protein>
    <submittedName>
        <fullName evidence="1">Uncharacterized protein</fullName>
    </submittedName>
</protein>